<keyword evidence="1" id="KW-0489">Methyltransferase</keyword>
<dbReference type="Gene3D" id="1.10.510.10">
    <property type="entry name" value="Transferase(Phosphotransferase) domain 1"/>
    <property type="match status" value="1"/>
</dbReference>
<keyword evidence="3" id="KW-0949">S-adenosyl-L-methionine</keyword>
<dbReference type="Proteomes" id="UP000054988">
    <property type="component" value="Unassembled WGS sequence"/>
</dbReference>
<dbReference type="GO" id="GO:0032259">
    <property type="term" value="P:methylation"/>
    <property type="evidence" value="ECO:0007669"/>
    <property type="project" value="UniProtKB-KW"/>
</dbReference>
<feature type="region of interest" description="Disordered" evidence="6">
    <location>
        <begin position="316"/>
        <end position="342"/>
    </location>
</feature>
<dbReference type="AlphaFoldDB" id="A0A0W0F3R0"/>
<dbReference type="Gene3D" id="3.30.200.20">
    <property type="entry name" value="Phosphorylase Kinase, domain 1"/>
    <property type="match status" value="2"/>
</dbReference>
<dbReference type="CDD" id="cd05117">
    <property type="entry name" value="STKc_CAMK"/>
    <property type="match status" value="1"/>
</dbReference>
<keyword evidence="4" id="KW-0547">Nucleotide-binding</keyword>
<dbReference type="PROSITE" id="PS50011">
    <property type="entry name" value="PROTEIN_KINASE_DOM"/>
    <property type="match status" value="1"/>
</dbReference>
<evidence type="ECO:0000256" key="5">
    <source>
        <dbReference type="ARBA" id="ARBA00022840"/>
    </source>
</evidence>
<feature type="compositionally biased region" description="Pro residues" evidence="6">
    <location>
        <begin position="464"/>
        <end position="523"/>
    </location>
</feature>
<dbReference type="InterPro" id="IPR011009">
    <property type="entry name" value="Kinase-like_dom_sf"/>
</dbReference>
<dbReference type="SUPFAM" id="SSF53335">
    <property type="entry name" value="S-adenosyl-L-methionine-dependent methyltransferases"/>
    <property type="match status" value="1"/>
</dbReference>
<dbReference type="Gene3D" id="3.40.50.150">
    <property type="entry name" value="Vaccinia Virus protein VP39"/>
    <property type="match status" value="1"/>
</dbReference>
<feature type="compositionally biased region" description="Low complexity" evidence="6">
    <location>
        <begin position="54"/>
        <end position="84"/>
    </location>
</feature>
<reference evidence="8 9" key="1">
    <citation type="submission" date="2015-12" db="EMBL/GenBank/DDBJ databases">
        <title>Draft genome sequence of Moniliophthora roreri, the causal agent of frosty pod rot of cacao.</title>
        <authorList>
            <person name="Aime M.C."/>
            <person name="Diaz-Valderrama J.R."/>
            <person name="Kijpornyongpan T."/>
            <person name="Phillips-Mora W."/>
        </authorList>
    </citation>
    <scope>NUCLEOTIDE SEQUENCE [LARGE SCALE GENOMIC DNA]</scope>
    <source>
        <strain evidence="8 9">MCA 2952</strain>
    </source>
</reference>
<keyword evidence="5" id="KW-0067">ATP-binding</keyword>
<evidence type="ECO:0000256" key="4">
    <source>
        <dbReference type="ARBA" id="ARBA00022741"/>
    </source>
</evidence>
<dbReference type="InterPro" id="IPR029063">
    <property type="entry name" value="SAM-dependent_MTases_sf"/>
</dbReference>
<dbReference type="eggNOG" id="KOG0032">
    <property type="taxonomic scope" value="Eukaryota"/>
</dbReference>
<feature type="compositionally biased region" description="Polar residues" evidence="6">
    <location>
        <begin position="881"/>
        <end position="892"/>
    </location>
</feature>
<protein>
    <submittedName>
        <fullName evidence="8">Putative Pkinase-domain-containing protein</fullName>
    </submittedName>
</protein>
<feature type="compositionally biased region" description="Gly residues" evidence="6">
    <location>
        <begin position="848"/>
        <end position="861"/>
    </location>
</feature>
<keyword evidence="2" id="KW-0808">Transferase</keyword>
<dbReference type="FunFam" id="1.10.510.10:FF:000571">
    <property type="entry name" value="Maternal embryonic leucine zipper kinase"/>
    <property type="match status" value="1"/>
</dbReference>
<dbReference type="SMART" id="SM00220">
    <property type="entry name" value="S_TKc"/>
    <property type="match status" value="1"/>
</dbReference>
<sequence>MLSIKNAILPQPPSFTKKKNYEVHKVLGEGTFGKVVRATWHVPPEQVAVAEHGAAASTSTTITSSPKPKLSSFGGSKASSRSVSPTPSIGEAGLVKEVALKIIPKKKVKGNEASVWGEMEVLKGLDHPNIVKFYEWFESRSKYYLSFELAMGGELFERVLSKGKFTERDAIGVVRSILSGVKYLHDHDIVHRDLKPENILYRTKDEHSDIVIADFGIAKHLHSPEEQLHSLAGSIGYVAPEVLSNEGHGKPVDIWSTGIITYVLLCGYSPFRSEDIKTLIRETTEAKIEFHERYWKNVSVEAKNFIKSLLNPDPAKRPTAAETFNDPWLTPPTSTPDPEQDIDISAGLREHFDPRARWRSAIAGARALHRLSSRSSGGSSGGWKKDKDGQGPGSESATTDEDDDDEGWRNSSAGTNGLGAGGSGETEEGKRLGTHEPGENVNVRVTGPVEEGLNVGKMKEVKVKPPPSSAAKAPPTPPPTTPPPSPPAAAAAKPPPPSSPPSTAKTPPPPTPPSAAKAPPSPSPDDDDDDDQRELSMPGSFDFEDTQPAEKGQGQTWGDMLAKLSLKSRKADGGGGGGGEKHSDKTKTSLFAVAAAGVAVVGVGVTLGSKGLGLGGAWILEVAQELPSSVSLRAVDVAPSLWPSSGVPPNVHHLVSSVTSLPEEWTNNFDLVNQSLLSGALKAVDWPVVISELYRVTKPGGHVQLCEITRAPPYPNAPSEAEAESASGMVWKFMMRLTDIVGPLRNPLSELSPMLEKAGFRDISIQVKPAPTGGKQYDRNSGVEALDMLKKGLFALKDIVLLNQGLGVVKNEEEYDQLIGRYMREIEETGWNPEEGYKSEYGYPGSETSGGGEETSIGGEGDVSWNEDEDDGEFSNWLPGSASSTAGWNGDE</sequence>
<evidence type="ECO:0000313" key="9">
    <source>
        <dbReference type="Proteomes" id="UP000054988"/>
    </source>
</evidence>
<dbReference type="PANTHER" id="PTHR24347">
    <property type="entry name" value="SERINE/THREONINE-PROTEIN KINASE"/>
    <property type="match status" value="1"/>
</dbReference>
<evidence type="ECO:0000259" key="7">
    <source>
        <dbReference type="PROSITE" id="PS50011"/>
    </source>
</evidence>
<dbReference type="SUPFAM" id="SSF56112">
    <property type="entry name" value="Protein kinase-like (PK-like)"/>
    <property type="match status" value="1"/>
</dbReference>
<keyword evidence="8" id="KW-0418">Kinase</keyword>
<organism evidence="8 9">
    <name type="scientific">Moniliophthora roreri</name>
    <name type="common">Frosty pod rot fungus</name>
    <name type="synonym">Monilia roreri</name>
    <dbReference type="NCBI Taxonomy" id="221103"/>
    <lineage>
        <taxon>Eukaryota</taxon>
        <taxon>Fungi</taxon>
        <taxon>Dikarya</taxon>
        <taxon>Basidiomycota</taxon>
        <taxon>Agaricomycotina</taxon>
        <taxon>Agaricomycetes</taxon>
        <taxon>Agaricomycetidae</taxon>
        <taxon>Agaricales</taxon>
        <taxon>Marasmiineae</taxon>
        <taxon>Marasmiaceae</taxon>
        <taxon>Moniliophthora</taxon>
    </lineage>
</organism>
<feature type="region of interest" description="Disordered" evidence="6">
    <location>
        <begin position="369"/>
        <end position="554"/>
    </location>
</feature>
<evidence type="ECO:0000313" key="8">
    <source>
        <dbReference type="EMBL" id="KTB30953.1"/>
    </source>
</evidence>
<evidence type="ECO:0000256" key="6">
    <source>
        <dbReference type="SAM" id="MobiDB-lite"/>
    </source>
</evidence>
<dbReference type="GO" id="GO:0004672">
    <property type="term" value="F:protein kinase activity"/>
    <property type="evidence" value="ECO:0007669"/>
    <property type="project" value="InterPro"/>
</dbReference>
<feature type="region of interest" description="Disordered" evidence="6">
    <location>
        <begin position="52"/>
        <end position="87"/>
    </location>
</feature>
<dbReference type="InterPro" id="IPR008271">
    <property type="entry name" value="Ser/Thr_kinase_AS"/>
</dbReference>
<feature type="region of interest" description="Disordered" evidence="6">
    <location>
        <begin position="833"/>
        <end position="892"/>
    </location>
</feature>
<dbReference type="Pfam" id="PF00069">
    <property type="entry name" value="Pkinase"/>
    <property type="match status" value="1"/>
</dbReference>
<proteinExistence type="predicted"/>
<evidence type="ECO:0000256" key="3">
    <source>
        <dbReference type="ARBA" id="ARBA00022691"/>
    </source>
</evidence>
<dbReference type="PROSITE" id="PS00108">
    <property type="entry name" value="PROTEIN_KINASE_ST"/>
    <property type="match status" value="1"/>
</dbReference>
<dbReference type="GO" id="GO:0005524">
    <property type="term" value="F:ATP binding"/>
    <property type="evidence" value="ECO:0007669"/>
    <property type="project" value="UniProtKB-KW"/>
</dbReference>
<accession>A0A0W0F3R0</accession>
<comment type="caution">
    <text evidence="8">The sequence shown here is derived from an EMBL/GenBank/DDBJ whole genome shotgun (WGS) entry which is preliminary data.</text>
</comment>
<dbReference type="InterPro" id="IPR023576">
    <property type="entry name" value="UbiE/COQ5_MeTrFase_CS"/>
</dbReference>
<dbReference type="EMBL" id="LATX01002356">
    <property type="protein sequence ID" value="KTB30953.1"/>
    <property type="molecule type" value="Genomic_DNA"/>
</dbReference>
<dbReference type="InterPro" id="IPR000719">
    <property type="entry name" value="Prot_kinase_dom"/>
</dbReference>
<dbReference type="PROSITE" id="PS01184">
    <property type="entry name" value="UBIE_2"/>
    <property type="match status" value="1"/>
</dbReference>
<name>A0A0W0F3R0_MONRR</name>
<feature type="domain" description="Protein kinase" evidence="7">
    <location>
        <begin position="21"/>
        <end position="329"/>
    </location>
</feature>
<dbReference type="PRINTS" id="PR01217">
    <property type="entry name" value="PRICHEXTENSN"/>
</dbReference>
<evidence type="ECO:0000256" key="2">
    <source>
        <dbReference type="ARBA" id="ARBA00022679"/>
    </source>
</evidence>
<gene>
    <name evidence="8" type="ORF">WG66_16468</name>
</gene>
<feature type="compositionally biased region" description="Basic and acidic residues" evidence="6">
    <location>
        <begin position="427"/>
        <end position="438"/>
    </location>
</feature>
<dbReference type="GO" id="GO:0008168">
    <property type="term" value="F:methyltransferase activity"/>
    <property type="evidence" value="ECO:0007669"/>
    <property type="project" value="UniProtKB-KW"/>
</dbReference>
<evidence type="ECO:0000256" key="1">
    <source>
        <dbReference type="ARBA" id="ARBA00022603"/>
    </source>
</evidence>